<dbReference type="InterPro" id="IPR036179">
    <property type="entry name" value="Ig-like_dom_sf"/>
</dbReference>
<dbReference type="CDD" id="cd00096">
    <property type="entry name" value="Ig"/>
    <property type="match status" value="1"/>
</dbReference>
<keyword evidence="1" id="KW-0393">Immunoglobulin domain</keyword>
<dbReference type="Proteomes" id="UP000001555">
    <property type="component" value="Unassembled WGS sequence"/>
</dbReference>
<evidence type="ECO:0000256" key="1">
    <source>
        <dbReference type="ARBA" id="ARBA00023319"/>
    </source>
</evidence>
<dbReference type="InterPro" id="IPR003599">
    <property type="entry name" value="Ig_sub"/>
</dbReference>
<feature type="domain" description="Ig-like" evidence="2">
    <location>
        <begin position="12"/>
        <end position="97"/>
    </location>
</feature>
<reference evidence="4" key="2">
    <citation type="submission" date="2020-05" db="UniProtKB">
        <authorList>
            <consortium name="EnsemblMetazoa"/>
        </authorList>
    </citation>
    <scope>IDENTIFICATION</scope>
    <source>
        <strain evidence="4">wikel</strain>
    </source>
</reference>
<accession>B7P777</accession>
<evidence type="ECO:0000313" key="5">
    <source>
        <dbReference type="Proteomes" id="UP000001555"/>
    </source>
</evidence>
<reference evidence="3 5" key="1">
    <citation type="submission" date="2008-03" db="EMBL/GenBank/DDBJ databases">
        <title>Annotation of Ixodes scapularis.</title>
        <authorList>
            <consortium name="Ixodes scapularis Genome Project Consortium"/>
            <person name="Caler E."/>
            <person name="Hannick L.I."/>
            <person name="Bidwell S."/>
            <person name="Joardar V."/>
            <person name="Thiagarajan M."/>
            <person name="Amedeo P."/>
            <person name="Galinsky K.J."/>
            <person name="Schobel S."/>
            <person name="Inman J."/>
            <person name="Hostetler J."/>
            <person name="Miller J."/>
            <person name="Hammond M."/>
            <person name="Megy K."/>
            <person name="Lawson D."/>
            <person name="Kodira C."/>
            <person name="Sutton G."/>
            <person name="Meyer J."/>
            <person name="Hill C.A."/>
            <person name="Birren B."/>
            <person name="Nene V."/>
            <person name="Collins F."/>
            <person name="Alarcon-Chaidez F."/>
            <person name="Wikel S."/>
            <person name="Strausberg R."/>
        </authorList>
    </citation>
    <scope>NUCLEOTIDE SEQUENCE [LARGE SCALE GENOMIC DNA]</scope>
    <source>
        <strain evidence="5">Wikel</strain>
        <strain evidence="3">Wikel colony</strain>
    </source>
</reference>
<dbReference type="VEuPathDB" id="VectorBase:ISCW016429"/>
<dbReference type="HOGENOM" id="CLU_1830181_0_0_1"/>
<feature type="non-terminal residue" evidence="3">
    <location>
        <position position="1"/>
    </location>
</feature>
<dbReference type="EnsemblMetazoa" id="ISCW016429-RA">
    <property type="protein sequence ID" value="ISCW016429-PA"/>
    <property type="gene ID" value="ISCW016429"/>
</dbReference>
<feature type="domain" description="Ig-like" evidence="2">
    <location>
        <begin position="102"/>
        <end position="141"/>
    </location>
</feature>
<dbReference type="GO" id="GO:0048468">
    <property type="term" value="P:cell development"/>
    <property type="evidence" value="ECO:0007669"/>
    <property type="project" value="UniProtKB-ARBA"/>
</dbReference>
<dbReference type="Pfam" id="PF13927">
    <property type="entry name" value="Ig_3"/>
    <property type="match status" value="2"/>
</dbReference>
<dbReference type="InterPro" id="IPR007110">
    <property type="entry name" value="Ig-like_dom"/>
</dbReference>
<dbReference type="SMART" id="SM00409">
    <property type="entry name" value="IG"/>
    <property type="match status" value="1"/>
</dbReference>
<dbReference type="OrthoDB" id="5982258at2759"/>
<dbReference type="PaxDb" id="6945-B7P777"/>
<feature type="non-terminal residue" evidence="3">
    <location>
        <position position="141"/>
    </location>
</feature>
<evidence type="ECO:0000313" key="3">
    <source>
        <dbReference type="EMBL" id="EEC02449.1"/>
    </source>
</evidence>
<dbReference type="SUPFAM" id="SSF48726">
    <property type="entry name" value="Immunoglobulin"/>
    <property type="match status" value="2"/>
</dbReference>
<name>B7P777_IXOSC</name>
<sequence length="141" mass="15332">GALFSGVLRLQPFYFPSKVVEGTTVTVTCTTTSGITNVHFRWLKDGREVVDKAKVKIIQHSLLSTLVIGQVDRGDSGNYTCVGNIGEKLDSHSEVLSVLAPPEWVVEPEDIKLHQGGNGTITCEATGNPTPTVKWRVRSQN</sequence>
<protein>
    <submittedName>
        <fullName evidence="3 4">Secreted protein, putative</fullName>
    </submittedName>
</protein>
<dbReference type="VEuPathDB" id="VectorBase:ISCP_033826"/>
<dbReference type="VEuPathDB" id="VectorBase:ISCI016429"/>
<dbReference type="EMBL" id="DS650268">
    <property type="protein sequence ID" value="EEC02449.1"/>
    <property type="molecule type" value="Genomic_DNA"/>
</dbReference>
<dbReference type="Gene3D" id="2.60.40.10">
    <property type="entry name" value="Immunoglobulins"/>
    <property type="match status" value="2"/>
</dbReference>
<dbReference type="PROSITE" id="PS50835">
    <property type="entry name" value="IG_LIKE"/>
    <property type="match status" value="2"/>
</dbReference>
<proteinExistence type="predicted"/>
<dbReference type="PANTHER" id="PTHR10075:SF101">
    <property type="entry name" value="ZWEI IG DOMAIN PROTEIN ZIG-3"/>
    <property type="match status" value="1"/>
</dbReference>
<organism>
    <name type="scientific">Ixodes scapularis</name>
    <name type="common">Black-legged tick</name>
    <name type="synonym">Deer tick</name>
    <dbReference type="NCBI Taxonomy" id="6945"/>
    <lineage>
        <taxon>Eukaryota</taxon>
        <taxon>Metazoa</taxon>
        <taxon>Ecdysozoa</taxon>
        <taxon>Arthropoda</taxon>
        <taxon>Chelicerata</taxon>
        <taxon>Arachnida</taxon>
        <taxon>Acari</taxon>
        <taxon>Parasitiformes</taxon>
        <taxon>Ixodida</taxon>
        <taxon>Ixodoidea</taxon>
        <taxon>Ixodidae</taxon>
        <taxon>Ixodinae</taxon>
        <taxon>Ixodes</taxon>
    </lineage>
</organism>
<dbReference type="SMART" id="SM00408">
    <property type="entry name" value="IGc2"/>
    <property type="match status" value="1"/>
</dbReference>
<evidence type="ECO:0000313" key="4">
    <source>
        <dbReference type="EnsemblMetazoa" id="ISCW016429-PA"/>
    </source>
</evidence>
<dbReference type="AlphaFoldDB" id="B7P777"/>
<dbReference type="InterPro" id="IPR003598">
    <property type="entry name" value="Ig_sub2"/>
</dbReference>
<dbReference type="PANTHER" id="PTHR10075">
    <property type="entry name" value="BASIGIN RELATED"/>
    <property type="match status" value="1"/>
</dbReference>
<dbReference type="EMBL" id="ABJB010635739">
    <property type="status" value="NOT_ANNOTATED_CDS"/>
    <property type="molecule type" value="Genomic_DNA"/>
</dbReference>
<dbReference type="InterPro" id="IPR013783">
    <property type="entry name" value="Ig-like_fold"/>
</dbReference>
<evidence type="ECO:0000259" key="2">
    <source>
        <dbReference type="PROSITE" id="PS50835"/>
    </source>
</evidence>
<keyword evidence="5" id="KW-1185">Reference proteome</keyword>
<gene>
    <name evidence="3" type="ORF">IscW_ISCW016429</name>
</gene>